<evidence type="ECO:0000313" key="2">
    <source>
        <dbReference type="EMBL" id="PZQ96119.1"/>
    </source>
</evidence>
<dbReference type="AlphaFoldDB" id="A0A2W5S347"/>
<dbReference type="Gene3D" id="3.20.20.150">
    <property type="entry name" value="Divalent-metal-dependent TIM barrel enzymes"/>
    <property type="match status" value="1"/>
</dbReference>
<dbReference type="Pfam" id="PF01261">
    <property type="entry name" value="AP_endonuc_2"/>
    <property type="match status" value="1"/>
</dbReference>
<dbReference type="EMBL" id="QFQS01000004">
    <property type="protein sequence ID" value="PZQ96119.1"/>
    <property type="molecule type" value="Genomic_DNA"/>
</dbReference>
<evidence type="ECO:0000259" key="1">
    <source>
        <dbReference type="Pfam" id="PF01261"/>
    </source>
</evidence>
<dbReference type="PANTHER" id="PTHR12110">
    <property type="entry name" value="HYDROXYPYRUVATE ISOMERASE"/>
    <property type="match status" value="1"/>
</dbReference>
<dbReference type="InterPro" id="IPR036237">
    <property type="entry name" value="Xyl_isomerase-like_sf"/>
</dbReference>
<dbReference type="SUPFAM" id="SSF51658">
    <property type="entry name" value="Xylose isomerase-like"/>
    <property type="match status" value="1"/>
</dbReference>
<feature type="domain" description="Xylose isomerase-like TIM barrel" evidence="1">
    <location>
        <begin position="25"/>
        <end position="251"/>
    </location>
</feature>
<gene>
    <name evidence="2" type="ORF">DI533_16900</name>
</gene>
<sequence>MKNRLGLHANVWVAGWSEDEAARAIDKTAELGFDLIEAPALDPHSLNVAFTRRRLEQAGISIALSLGLDTGTDISSADPEKMKRGEVLLLDAISAARDLGATHVCGILYSAFQKYVEPPTTAGVAASIEVMARVAEKAAASNITLGMEVVNRYETNMINTAAQAVEYCRRVGAPNVKVHLDVYHMNIEEADAVAAIEATGKYLGYFHTGESHRGYMGTGSIDLKSVFTALTRIGYAGPITYESFSSRVVGQPLTGILGIWRETWEDGEDLARHAKIYTEAQLVAARNAVSRVARLA</sequence>
<proteinExistence type="predicted"/>
<dbReference type="InterPro" id="IPR013022">
    <property type="entry name" value="Xyl_isomerase-like_TIM-brl"/>
</dbReference>
<accession>A0A2W5S347</accession>
<dbReference type="PANTHER" id="PTHR12110:SF41">
    <property type="entry name" value="INOSOSE DEHYDRATASE"/>
    <property type="match status" value="1"/>
</dbReference>
<evidence type="ECO:0000313" key="3">
    <source>
        <dbReference type="Proteomes" id="UP000248975"/>
    </source>
</evidence>
<dbReference type="Proteomes" id="UP000248975">
    <property type="component" value="Unassembled WGS sequence"/>
</dbReference>
<name>A0A2W5S347_CERSP</name>
<protein>
    <submittedName>
        <fullName evidence="2">Epimerase</fullName>
    </submittedName>
</protein>
<organism evidence="2 3">
    <name type="scientific">Cereibacter sphaeroides</name>
    <name type="common">Rhodobacter sphaeroides</name>
    <dbReference type="NCBI Taxonomy" id="1063"/>
    <lineage>
        <taxon>Bacteria</taxon>
        <taxon>Pseudomonadati</taxon>
        <taxon>Pseudomonadota</taxon>
        <taxon>Alphaproteobacteria</taxon>
        <taxon>Rhodobacterales</taxon>
        <taxon>Paracoccaceae</taxon>
        <taxon>Cereibacter</taxon>
    </lineage>
</organism>
<comment type="caution">
    <text evidence="2">The sequence shown here is derived from an EMBL/GenBank/DDBJ whole genome shotgun (WGS) entry which is preliminary data.</text>
</comment>
<reference evidence="2 3" key="1">
    <citation type="submission" date="2017-08" db="EMBL/GenBank/DDBJ databases">
        <title>Infants hospitalized years apart are colonized by the same room-sourced microbial strains.</title>
        <authorList>
            <person name="Brooks B."/>
            <person name="Olm M.R."/>
            <person name="Firek B.A."/>
            <person name="Baker R."/>
            <person name="Thomas B.C."/>
            <person name="Morowitz M.J."/>
            <person name="Banfield J.F."/>
        </authorList>
    </citation>
    <scope>NUCLEOTIDE SEQUENCE [LARGE SCALE GENOMIC DNA]</scope>
    <source>
        <strain evidence="2">S2_003_000_R2_11</strain>
    </source>
</reference>
<dbReference type="InterPro" id="IPR050312">
    <property type="entry name" value="IolE/XylAMocC-like"/>
</dbReference>